<gene>
    <name evidence="3" type="primary">LOC108845431</name>
</gene>
<dbReference type="RefSeq" id="XP_018474145.2">
    <property type="nucleotide sequence ID" value="XM_018618643.2"/>
</dbReference>
<dbReference type="GeneID" id="108845431"/>
<evidence type="ECO:0000259" key="1">
    <source>
        <dbReference type="Pfam" id="PF08268"/>
    </source>
</evidence>
<dbReference type="AlphaFoldDB" id="A0A6J0MNU7"/>
<protein>
    <submittedName>
        <fullName evidence="3">F-box protein At1g47730</fullName>
    </submittedName>
</protein>
<dbReference type="PANTHER" id="PTHR31111:SF42">
    <property type="entry name" value="F-BOX DOMAIN-CONTAINING PROTEIN"/>
    <property type="match status" value="1"/>
</dbReference>
<organism evidence="2 3">
    <name type="scientific">Raphanus sativus</name>
    <name type="common">Radish</name>
    <name type="synonym">Raphanus raphanistrum var. sativus</name>
    <dbReference type="NCBI Taxonomy" id="3726"/>
    <lineage>
        <taxon>Eukaryota</taxon>
        <taxon>Viridiplantae</taxon>
        <taxon>Streptophyta</taxon>
        <taxon>Embryophyta</taxon>
        <taxon>Tracheophyta</taxon>
        <taxon>Spermatophyta</taxon>
        <taxon>Magnoliopsida</taxon>
        <taxon>eudicotyledons</taxon>
        <taxon>Gunneridae</taxon>
        <taxon>Pentapetalae</taxon>
        <taxon>rosids</taxon>
        <taxon>malvids</taxon>
        <taxon>Brassicales</taxon>
        <taxon>Brassicaceae</taxon>
        <taxon>Brassiceae</taxon>
        <taxon>Raphanus</taxon>
    </lineage>
</organism>
<reference evidence="2" key="1">
    <citation type="journal article" date="2019" name="Database">
        <title>The radish genome database (RadishGD): an integrated information resource for radish genomics.</title>
        <authorList>
            <person name="Yu H.J."/>
            <person name="Baek S."/>
            <person name="Lee Y.J."/>
            <person name="Cho A."/>
            <person name="Mun J.H."/>
        </authorList>
    </citation>
    <scope>NUCLEOTIDE SEQUENCE [LARGE SCALE GENOMIC DNA]</scope>
    <source>
        <strain evidence="2">cv. WK10039</strain>
    </source>
</reference>
<dbReference type="Pfam" id="PF08268">
    <property type="entry name" value="FBA_3"/>
    <property type="match status" value="1"/>
</dbReference>
<dbReference type="NCBIfam" id="TIGR01640">
    <property type="entry name" value="F_box_assoc_1"/>
    <property type="match status" value="1"/>
</dbReference>
<dbReference type="InterPro" id="IPR036047">
    <property type="entry name" value="F-box-like_dom_sf"/>
</dbReference>
<dbReference type="InterPro" id="IPR013187">
    <property type="entry name" value="F-box-assoc_dom_typ3"/>
</dbReference>
<dbReference type="KEGG" id="rsz:108845431"/>
<accession>A0A6J0MNU7</accession>
<keyword evidence="2" id="KW-1185">Reference proteome</keyword>
<dbReference type="InterPro" id="IPR017451">
    <property type="entry name" value="F-box-assoc_interact_dom"/>
</dbReference>
<sequence>MGEPQDGEMKRGSKRSKGASLHVDLIWEVLLRLPSKSIVQSRCMSKLFSSLTTQPDFIRSFAARSSPCLLILFEVESKLFVFSLSQQQQQNKNPAVAHVVDRSYSMLCPDRYFFFNSESVHGLICVEKSGNPQIWNPTTRRFSTLPIPARSWREGSVSFLGYDPVDSTYKVLSLPCGERRPRQPQPRALTLGGNGLWRVIQGVPEHVPFRHGALCVNGVLYYLAAPTRPEHYTNQSLACFHVRSEKLSMIKVPWNLTSGFRSLVHCGNKLTCVISLGDDINMWTLEDAEKHEWSHRHVCLPFPRHNPVTKTRFTLKGVNGAGEFMYVPRALANPFHIIYFDPKGNSFRRCVVDGVADDQYRRQNGLWDGPLRTTSAYSNHVETLMALRNKERLLWRQI</sequence>
<dbReference type="PANTHER" id="PTHR31111">
    <property type="entry name" value="BNAA05G37150D PROTEIN-RELATED"/>
    <property type="match status" value="1"/>
</dbReference>
<feature type="domain" description="F-box associated beta-propeller type 3" evidence="1">
    <location>
        <begin position="68"/>
        <end position="361"/>
    </location>
</feature>
<reference evidence="3" key="2">
    <citation type="submission" date="2025-08" db="UniProtKB">
        <authorList>
            <consortium name="RefSeq"/>
        </authorList>
    </citation>
    <scope>IDENTIFICATION</scope>
    <source>
        <tissue evidence="3">Leaf</tissue>
    </source>
</reference>
<evidence type="ECO:0000313" key="2">
    <source>
        <dbReference type="Proteomes" id="UP000504610"/>
    </source>
</evidence>
<dbReference type="OrthoDB" id="687122at2759"/>
<dbReference type="Proteomes" id="UP000504610">
    <property type="component" value="Chromosome 3"/>
</dbReference>
<name>A0A6J0MNU7_RAPSA</name>
<proteinExistence type="predicted"/>
<evidence type="ECO:0000313" key="3">
    <source>
        <dbReference type="RefSeq" id="XP_018474145.2"/>
    </source>
</evidence>
<dbReference type="SUPFAM" id="SSF81383">
    <property type="entry name" value="F-box domain"/>
    <property type="match status" value="1"/>
</dbReference>